<dbReference type="PIRSF" id="PIRSF037196">
    <property type="entry name" value="Pyoverdine_chromoph_PvcA"/>
    <property type="match status" value="1"/>
</dbReference>
<dbReference type="EMBL" id="CP089984">
    <property type="protein sequence ID" value="WXB11586.1"/>
    <property type="molecule type" value="Genomic_DNA"/>
</dbReference>
<reference evidence="1 2" key="1">
    <citation type="submission" date="2021-12" db="EMBL/GenBank/DDBJ databases">
        <title>Discovery of the Pendulisporaceae a myxobacterial family with distinct sporulation behavior and unique specialized metabolism.</title>
        <authorList>
            <person name="Garcia R."/>
            <person name="Popoff A."/>
            <person name="Bader C.D."/>
            <person name="Loehr J."/>
            <person name="Walesch S."/>
            <person name="Walt C."/>
            <person name="Boldt J."/>
            <person name="Bunk B."/>
            <person name="Haeckl F.J.F.P.J."/>
            <person name="Gunesch A.P."/>
            <person name="Birkelbach J."/>
            <person name="Nuebel U."/>
            <person name="Pietschmann T."/>
            <person name="Bach T."/>
            <person name="Mueller R."/>
        </authorList>
    </citation>
    <scope>NUCLEOTIDE SEQUENCE [LARGE SCALE GENOMIC DNA]</scope>
    <source>
        <strain evidence="1 2">MSr11954</strain>
    </source>
</reference>
<proteinExistence type="predicted"/>
<gene>
    <name evidence="1" type="ORF">LZC94_27455</name>
</gene>
<dbReference type="Gene3D" id="3.30.60.140">
    <property type="match status" value="1"/>
</dbReference>
<keyword evidence="2" id="KW-1185">Reference proteome</keyword>
<dbReference type="RefSeq" id="WP_394821206.1">
    <property type="nucleotide sequence ID" value="NZ_CP089984.1"/>
</dbReference>
<organism evidence="1 2">
    <name type="scientific">Pendulispora albinea</name>
    <dbReference type="NCBI Taxonomy" id="2741071"/>
    <lineage>
        <taxon>Bacteria</taxon>
        <taxon>Pseudomonadati</taxon>
        <taxon>Myxococcota</taxon>
        <taxon>Myxococcia</taxon>
        <taxon>Myxococcales</taxon>
        <taxon>Sorangiineae</taxon>
        <taxon>Pendulisporaceae</taxon>
        <taxon>Pendulispora</taxon>
    </lineage>
</organism>
<dbReference type="InterPro" id="IPR017133">
    <property type="entry name" value="PvcA"/>
</dbReference>
<protein>
    <submittedName>
        <fullName evidence="1">Isocyanide synthase family protein</fullName>
    </submittedName>
</protein>
<accession>A0ABZ2LKX3</accession>
<dbReference type="InterPro" id="IPR007817">
    <property type="entry name" value="Isocyanide_synthase_DIT1"/>
</dbReference>
<evidence type="ECO:0000313" key="1">
    <source>
        <dbReference type="EMBL" id="WXB11586.1"/>
    </source>
</evidence>
<name>A0ABZ2LKX3_9BACT</name>
<evidence type="ECO:0000313" key="2">
    <source>
        <dbReference type="Proteomes" id="UP001370348"/>
    </source>
</evidence>
<dbReference type="Pfam" id="PF05141">
    <property type="entry name" value="DIT1_PvcA"/>
    <property type="match status" value="1"/>
</dbReference>
<sequence>MLGVPLSFTVATDVLRLLAAYRRTALAGSDCTAAPAGLCDPCAEPHLSRIDASVVANRELVFVLPAFPTKSPNRAKTLGPLPDMAERCALEFLQSLCDRIERIYPPGARFVICSDGRVFGDLIDVSDGDITDYHVELKRMIERLGADRLEMFDLDDAYPACDHDAMRASLIGTYGPTLAGLREEVLRGGEAVDLYRGMTRFLLEDRLGPHYQGTRTSAQREARARAYGVIQRSRAWGELVAERFPDAVRLSIHPQRCGTGKLGIRLMETPDDWLTPWHGVAVAIDGRMTLMKRADAERSGATLVRRGGRPSHYVSSQVAAISSVAAAAAGAADATERASAP</sequence>
<dbReference type="PANTHER" id="PTHR37285:SF5">
    <property type="entry name" value="SPORE WALL MATURATION PROTEIN DIT1"/>
    <property type="match status" value="1"/>
</dbReference>
<dbReference type="Proteomes" id="UP001370348">
    <property type="component" value="Chromosome"/>
</dbReference>
<dbReference type="PANTHER" id="PTHR37285">
    <property type="entry name" value="SPORE WALL MATURATION PROTEIN DIT1"/>
    <property type="match status" value="1"/>
</dbReference>